<evidence type="ECO:0000313" key="3">
    <source>
        <dbReference type="Proteomes" id="UP001139971"/>
    </source>
</evidence>
<reference evidence="2" key="1">
    <citation type="submission" date="2023-02" db="EMBL/GenBank/DDBJ databases">
        <title>Tahibacter soli sp. nov. isolated from soil.</title>
        <authorList>
            <person name="Baek J.H."/>
            <person name="Lee J.K."/>
            <person name="Choi D.G."/>
            <person name="Jeon C.O."/>
        </authorList>
    </citation>
    <scope>NUCLEOTIDE SEQUENCE</scope>
    <source>
        <strain evidence="2">BL</strain>
    </source>
</reference>
<dbReference type="AlphaFoldDB" id="A0A9X3YKM9"/>
<dbReference type="SUPFAM" id="SSF54593">
    <property type="entry name" value="Glyoxalase/Bleomycin resistance protein/Dihydroxybiphenyl dioxygenase"/>
    <property type="match status" value="1"/>
</dbReference>
<gene>
    <name evidence="2" type="ORF">OD750_015850</name>
</gene>
<comment type="caution">
    <text evidence="2">The sequence shown here is derived from an EMBL/GenBank/DDBJ whole genome shotgun (WGS) entry which is preliminary data.</text>
</comment>
<dbReference type="InterPro" id="IPR004360">
    <property type="entry name" value="Glyas_Fos-R_dOase_dom"/>
</dbReference>
<accession>A0A9X3YKM9</accession>
<evidence type="ECO:0000313" key="2">
    <source>
        <dbReference type="EMBL" id="MDC8014017.1"/>
    </source>
</evidence>
<proteinExistence type="predicted"/>
<sequence length="135" mass="15150">MPLELRHVCPLLQVFDMPTSLAFYRDTLGFSIDASSSPGDHADWVQLRLGDAYLMLNTRYEAHDRPATPDPARVAAHDDTGLYFGCPDVDAAYAFLRERGVDARPPTVAPYGMKQLYVTDPDGYALCFQWPHSDR</sequence>
<protein>
    <submittedName>
        <fullName evidence="2">VOC family protein</fullName>
    </submittedName>
</protein>
<organism evidence="2 3">
    <name type="scientific">Tahibacter soli</name>
    <dbReference type="NCBI Taxonomy" id="2983605"/>
    <lineage>
        <taxon>Bacteria</taxon>
        <taxon>Pseudomonadati</taxon>
        <taxon>Pseudomonadota</taxon>
        <taxon>Gammaproteobacteria</taxon>
        <taxon>Lysobacterales</taxon>
        <taxon>Rhodanobacteraceae</taxon>
        <taxon>Tahibacter</taxon>
    </lineage>
</organism>
<dbReference type="EMBL" id="JAOVZO020000018">
    <property type="protein sequence ID" value="MDC8014017.1"/>
    <property type="molecule type" value="Genomic_DNA"/>
</dbReference>
<dbReference type="InterPro" id="IPR037523">
    <property type="entry name" value="VOC_core"/>
</dbReference>
<dbReference type="InterPro" id="IPR029068">
    <property type="entry name" value="Glyas_Bleomycin-R_OHBP_Dase"/>
</dbReference>
<feature type="domain" description="VOC" evidence="1">
    <location>
        <begin position="4"/>
        <end position="131"/>
    </location>
</feature>
<dbReference type="Gene3D" id="3.10.180.10">
    <property type="entry name" value="2,3-Dihydroxybiphenyl 1,2-Dioxygenase, domain 1"/>
    <property type="match status" value="1"/>
</dbReference>
<dbReference type="Pfam" id="PF00903">
    <property type="entry name" value="Glyoxalase"/>
    <property type="match status" value="1"/>
</dbReference>
<keyword evidence="3" id="KW-1185">Reference proteome</keyword>
<dbReference type="RefSeq" id="WP_263541661.1">
    <property type="nucleotide sequence ID" value="NZ_JAOVZO020000018.1"/>
</dbReference>
<dbReference type="PROSITE" id="PS51819">
    <property type="entry name" value="VOC"/>
    <property type="match status" value="1"/>
</dbReference>
<dbReference type="Proteomes" id="UP001139971">
    <property type="component" value="Unassembled WGS sequence"/>
</dbReference>
<name>A0A9X3YKM9_9GAMM</name>
<evidence type="ECO:0000259" key="1">
    <source>
        <dbReference type="PROSITE" id="PS51819"/>
    </source>
</evidence>